<dbReference type="AlphaFoldDB" id="A0AAT9GLV7"/>
<reference evidence="1" key="1">
    <citation type="submission" date="2024-02" db="EMBL/GenBank/DDBJ databases">
        <title>Sediminibacterium planktonica sp. nov. and Sediminibacterium longus sp. nov., isolated from surface lake and river water.</title>
        <authorList>
            <person name="Watanabe K."/>
            <person name="Takemine S."/>
            <person name="Ishii Y."/>
            <person name="Ogata Y."/>
            <person name="Shindo C."/>
            <person name="Suda W."/>
        </authorList>
    </citation>
    <scope>NUCLEOTIDE SEQUENCE</scope>
    <source>
        <strain evidence="1">KACHI17</strain>
    </source>
</reference>
<gene>
    <name evidence="1" type="ORF">KACHI17_25290</name>
</gene>
<evidence type="ECO:0000313" key="1">
    <source>
        <dbReference type="EMBL" id="BFG71648.1"/>
    </source>
</evidence>
<protein>
    <recommendedName>
        <fullName evidence="2">GLPGLI family protein</fullName>
    </recommendedName>
</protein>
<organism evidence="1">
    <name type="scientific">Sediminibacterium sp. KACHI17</name>
    <dbReference type="NCBI Taxonomy" id="1751071"/>
    <lineage>
        <taxon>Bacteria</taxon>
        <taxon>Pseudomonadati</taxon>
        <taxon>Bacteroidota</taxon>
        <taxon>Chitinophagia</taxon>
        <taxon>Chitinophagales</taxon>
        <taxon>Chitinophagaceae</taxon>
        <taxon>Sediminibacterium</taxon>
    </lineage>
</organism>
<name>A0AAT9GLV7_9BACT</name>
<dbReference type="NCBIfam" id="TIGR01200">
    <property type="entry name" value="GLPGLI"/>
    <property type="match status" value="1"/>
</dbReference>
<accession>A0AAT9GLV7</accession>
<dbReference type="EMBL" id="AP029612">
    <property type="protein sequence ID" value="BFG71648.1"/>
    <property type="molecule type" value="Genomic_DNA"/>
</dbReference>
<sequence length="225" mass="25452">MRGTFFLFVLVVALQSDAQQLQLPFSVKYFSGSIRSTDSLLIKNVGKKNGLGLPNYEITILDTAALIRPYERERERAESMIGSGFRSHTIFVDLKNQYQYFQSEPIGLDKFLVQEKYRQTVYDLINDSISVLGYTCYKAVLKAKPGNQTNSVMWYAPSLPYPISHLGFSGLPGLVLASETYNGKSRAVLIATEIKTEKRTIVKPFKGKPVTQETFFKALETLRRN</sequence>
<evidence type="ECO:0008006" key="2">
    <source>
        <dbReference type="Google" id="ProtNLM"/>
    </source>
</evidence>
<dbReference type="InterPro" id="IPR005901">
    <property type="entry name" value="GLPGLI"/>
</dbReference>
<proteinExistence type="predicted"/>
<dbReference type="RefSeq" id="WP_353549272.1">
    <property type="nucleotide sequence ID" value="NZ_AP029612.1"/>
</dbReference>